<organism evidence="3 4">
    <name type="scientific">Leishmania enriettii</name>
    <dbReference type="NCBI Taxonomy" id="5663"/>
    <lineage>
        <taxon>Eukaryota</taxon>
        <taxon>Discoba</taxon>
        <taxon>Euglenozoa</taxon>
        <taxon>Kinetoplastea</taxon>
        <taxon>Metakinetoplastina</taxon>
        <taxon>Trypanosomatida</taxon>
        <taxon>Trypanosomatidae</taxon>
        <taxon>Leishmaniinae</taxon>
        <taxon>Leishmania</taxon>
    </lineage>
</organism>
<dbReference type="KEGG" id="lenr:94168287"/>
<gene>
    <name evidence="3" type="ORF">CUR178_01001</name>
</gene>
<dbReference type="AlphaFoldDB" id="A0A836GP23"/>
<protein>
    <recommendedName>
        <fullName evidence="2">SET domain-containing protein</fullName>
    </recommendedName>
</protein>
<feature type="domain" description="SET" evidence="2">
    <location>
        <begin position="103"/>
        <end position="225"/>
    </location>
</feature>
<dbReference type="InterPro" id="IPR001214">
    <property type="entry name" value="SET_dom"/>
</dbReference>
<evidence type="ECO:0000313" key="3">
    <source>
        <dbReference type="EMBL" id="KAG5467358.1"/>
    </source>
</evidence>
<dbReference type="GeneID" id="94168287"/>
<dbReference type="PROSITE" id="PS50280">
    <property type="entry name" value="SET"/>
    <property type="match status" value="1"/>
</dbReference>
<feature type="region of interest" description="Disordered" evidence="1">
    <location>
        <begin position="554"/>
        <end position="582"/>
    </location>
</feature>
<dbReference type="InterPro" id="IPR046341">
    <property type="entry name" value="SET_dom_sf"/>
</dbReference>
<dbReference type="SUPFAM" id="SSF82199">
    <property type="entry name" value="SET domain"/>
    <property type="match status" value="1"/>
</dbReference>
<sequence>MASASSAEQSRGSAPADPLPSLSPPPAVRRPCLNVLEGLQCAPLRRSLKLAASWHARQFLAFDTAISRDDRLLLYMELFAFRQHLVDRCVLPDFQPATYLPDEVLEVRVITDPRHPAYGQAGLFAKSTIPPNTIVTPYSGFIEVFGTSCNSRTYTMGFGAFGDDYALDAEFAGNYGRFANDPRGVGTLQANVSAENRFNSRGESFTALVSRRQINAGEEILMSYGKAHRLSAAPWMNVQGESIMRPRLGGVVPFPSFRTESVLTAAAATRKPPVLATSLPQRTAEGSKAEGKSASKESCSAAAVASASGGFPSFAEADCSSAPPINPVWTVSSASEPEQVLPPPCPDVANDLLWECTQCGMWSICEASTADAPLRCLACATPKLSGARLVSLLSSPGITEAVLLAEAGLDSQRPSAAVTPTPLQTQASAASLISSTSFRSEHADWPMNVPFLPWQVWDAAVPLTVLEKHSRFEIQGHMFVYTVDTGLSREKRGRGTRDTDPNNSTAAAQKSRGAPEAEQPPEPSPSNGSRLHSPSHCAGDASLAGMRAASGYLITAEENPTGRRRRRSSSSSVAYGNSRSKRNALWERQGDLNSEEMELLTPAIGALPLLSSPASASSAAYALVSAASSTKLSFLERAASASGESVALAGGDPALTRTGGVHAVALEDAGVSAAAFLTQSPLSYLLNTTQEVDRLVILHRAVAKVPPPAVETSYSPQIALVRRRLQCMTRRLYTGKAFQPGDIVSYIGGLVRQRGDVRCRVSNSCLEIPLRFFLPPRLRLRCGSRAFATHSGGGPCDAAEDAALQAFFDRLDRLSLVVTNEFMYCPCLVSEAKAEEGRTVVGASEVSGSAGDIAGCEDEVDDALESCNVALALALDAMGSPFACAVAIKPIGAFEPLLARVQ</sequence>
<dbReference type="EMBL" id="JAFHKP010000035">
    <property type="protein sequence ID" value="KAG5467358.1"/>
    <property type="molecule type" value="Genomic_DNA"/>
</dbReference>
<dbReference type="RefSeq" id="XP_067688880.1">
    <property type="nucleotide sequence ID" value="XM_067832777.1"/>
</dbReference>
<feature type="compositionally biased region" description="Polar residues" evidence="1">
    <location>
        <begin position="1"/>
        <end position="12"/>
    </location>
</feature>
<proteinExistence type="predicted"/>
<dbReference type="Proteomes" id="UP000674179">
    <property type="component" value="Chromosome 35"/>
</dbReference>
<evidence type="ECO:0000256" key="1">
    <source>
        <dbReference type="SAM" id="MobiDB-lite"/>
    </source>
</evidence>
<reference evidence="3 4" key="1">
    <citation type="submission" date="2021-02" db="EMBL/GenBank/DDBJ databases">
        <title>Leishmania (Mundinia) enrietti genome sequencing and assembly.</title>
        <authorList>
            <person name="Almutairi H."/>
            <person name="Gatherer D."/>
        </authorList>
    </citation>
    <scope>NUCLEOTIDE SEQUENCE [LARGE SCALE GENOMIC DNA]</scope>
    <source>
        <strain evidence="3">CUR178</strain>
    </source>
</reference>
<feature type="region of interest" description="Disordered" evidence="1">
    <location>
        <begin position="273"/>
        <end position="292"/>
    </location>
</feature>
<comment type="caution">
    <text evidence="3">The sequence shown here is derived from an EMBL/GenBank/DDBJ whole genome shotgun (WGS) entry which is preliminary data.</text>
</comment>
<evidence type="ECO:0000313" key="4">
    <source>
        <dbReference type="Proteomes" id="UP000674179"/>
    </source>
</evidence>
<dbReference type="OrthoDB" id="5792673at2759"/>
<evidence type="ECO:0000259" key="2">
    <source>
        <dbReference type="PROSITE" id="PS50280"/>
    </source>
</evidence>
<accession>A0A836GP23</accession>
<feature type="region of interest" description="Disordered" evidence="1">
    <location>
        <begin position="490"/>
        <end position="540"/>
    </location>
</feature>
<feature type="region of interest" description="Disordered" evidence="1">
    <location>
        <begin position="1"/>
        <end position="25"/>
    </location>
</feature>
<dbReference type="Pfam" id="PF00856">
    <property type="entry name" value="SET"/>
    <property type="match status" value="1"/>
</dbReference>
<keyword evidence="4" id="KW-1185">Reference proteome</keyword>
<dbReference type="Gene3D" id="2.170.270.10">
    <property type="entry name" value="SET domain"/>
    <property type="match status" value="1"/>
</dbReference>
<feature type="compositionally biased region" description="Basic and acidic residues" evidence="1">
    <location>
        <begin position="490"/>
        <end position="500"/>
    </location>
</feature>
<name>A0A836GP23_LEIEN</name>